<dbReference type="AlphaFoldDB" id="A0AB33T7K5"/>
<evidence type="ECO:0000313" key="2">
    <source>
        <dbReference type="Proteomes" id="UP000038487"/>
    </source>
</evidence>
<protein>
    <submittedName>
        <fullName evidence="1">Uncharacterized protein</fullName>
    </submittedName>
</protein>
<organism evidence="1 2">
    <name type="scientific">Mycobacteroides abscessus</name>
    <dbReference type="NCBI Taxonomy" id="36809"/>
    <lineage>
        <taxon>Bacteria</taxon>
        <taxon>Bacillati</taxon>
        <taxon>Actinomycetota</taxon>
        <taxon>Actinomycetes</taxon>
        <taxon>Mycobacteriales</taxon>
        <taxon>Mycobacteriaceae</taxon>
        <taxon>Mycobacteroides</taxon>
    </lineage>
</organism>
<accession>A0AB33T7K5</accession>
<dbReference type="Proteomes" id="UP000038487">
    <property type="component" value="Unassembled WGS sequence"/>
</dbReference>
<evidence type="ECO:0000313" key="1">
    <source>
        <dbReference type="EMBL" id="CPT40413.1"/>
    </source>
</evidence>
<sequence length="96" mass="11108">MLPLAIRLKKLRIVSLCIYQRTVFKIVELLSIDPVSFTYGPAGYKFLISLRESTESLIRRAPLADRFGNRRNRNFGCLDWHSRFGGVEKGPVLIRR</sequence>
<gene>
    <name evidence="1" type="ORF">ERS075527_03021</name>
</gene>
<reference evidence="1 2" key="1">
    <citation type="submission" date="2015-03" db="EMBL/GenBank/DDBJ databases">
        <authorList>
            <consortium name="Pathogen Informatics"/>
            <person name="Murphy D."/>
        </authorList>
    </citation>
    <scope>NUCLEOTIDE SEQUENCE [LARGE SCALE GENOMIC DNA]</scope>
    <source>
        <strain evidence="1 2">PAP036</strain>
    </source>
</reference>
<proteinExistence type="predicted"/>
<comment type="caution">
    <text evidence="1">The sequence shown here is derived from an EMBL/GenBank/DDBJ whole genome shotgun (WGS) entry which is preliminary data.</text>
</comment>
<dbReference type="EMBL" id="CSUW01000007">
    <property type="protein sequence ID" value="CPT40413.1"/>
    <property type="molecule type" value="Genomic_DNA"/>
</dbReference>
<name>A0AB33T7K5_9MYCO</name>